<dbReference type="OrthoDB" id="191139at2759"/>
<evidence type="ECO:0000313" key="4">
    <source>
        <dbReference type="EMBL" id="KAJ5368795.1"/>
    </source>
</evidence>
<protein>
    <submittedName>
        <fullName evidence="4">Uncharacterized protein</fullName>
    </submittedName>
</protein>
<keyword evidence="2" id="KW-0521">NADP</keyword>
<keyword evidence="3" id="KW-0560">Oxidoreductase</keyword>
<accession>A0A9W9RYV1</accession>
<evidence type="ECO:0000313" key="5">
    <source>
        <dbReference type="Proteomes" id="UP001147782"/>
    </source>
</evidence>
<dbReference type="InterPro" id="IPR036291">
    <property type="entry name" value="NAD(P)-bd_dom_sf"/>
</dbReference>
<gene>
    <name evidence="4" type="ORF">N7496_008555</name>
</gene>
<dbReference type="GeneID" id="81440653"/>
<reference evidence="4" key="1">
    <citation type="submission" date="2022-11" db="EMBL/GenBank/DDBJ databases">
        <authorList>
            <person name="Petersen C."/>
        </authorList>
    </citation>
    <scope>NUCLEOTIDE SEQUENCE</scope>
    <source>
        <strain evidence="4">IBT 29864</strain>
    </source>
</reference>
<dbReference type="PANTHER" id="PTHR24320">
    <property type="entry name" value="RETINOL DEHYDROGENASE"/>
    <property type="match status" value="1"/>
</dbReference>
<sequence length="335" mass="37322">MSGVFTYHNFSLQDTPSLEGQVAVVTGGQAGIGKEITAQLLLHGIEKVFIVARSKDKFNTAYDEWRVRKGIELGQDDSRVTFIKCDLGDIEDVYAAGKMIKLQTEYIHILICNAGLGIQKIAPLNTYGIDPIFTTNCIGHQILTTLLLPLLKRGTSNAPHGSRIVVASSSLHQLCRHLDLTSLTRPTNKWPALHDSVWRYARSKLANILFSKELTRRLAEDEDLAAKKVYVNSYFPGNVVTQQWQGWSEHLGRVIGAVIRWLGRMFGQSVEEAAATAVYLATSPEVSVRDERGGYYVPIAKVEEPTRLGRDEEIGRELWDWIDDRVAQTLGGLNS</sequence>
<dbReference type="Pfam" id="PF00106">
    <property type="entry name" value="adh_short"/>
    <property type="match status" value="1"/>
</dbReference>
<dbReference type="PRINTS" id="PR00081">
    <property type="entry name" value="GDHRDH"/>
</dbReference>
<dbReference type="Gene3D" id="3.40.50.720">
    <property type="entry name" value="NAD(P)-binding Rossmann-like Domain"/>
    <property type="match status" value="1"/>
</dbReference>
<name>A0A9W9RYV1_9EURO</name>
<reference evidence="4" key="2">
    <citation type="journal article" date="2023" name="IMA Fungus">
        <title>Comparative genomic study of the Penicillium genus elucidates a diverse pangenome and 15 lateral gene transfer events.</title>
        <authorList>
            <person name="Petersen C."/>
            <person name="Sorensen T."/>
            <person name="Nielsen M.R."/>
            <person name="Sondergaard T.E."/>
            <person name="Sorensen J.L."/>
            <person name="Fitzpatrick D.A."/>
            <person name="Frisvad J.C."/>
            <person name="Nielsen K.L."/>
        </authorList>
    </citation>
    <scope>NUCLEOTIDE SEQUENCE</scope>
    <source>
        <strain evidence="4">IBT 29864</strain>
    </source>
</reference>
<dbReference type="InterPro" id="IPR002347">
    <property type="entry name" value="SDR_fam"/>
</dbReference>
<evidence type="ECO:0000256" key="3">
    <source>
        <dbReference type="ARBA" id="ARBA00023002"/>
    </source>
</evidence>
<dbReference type="AlphaFoldDB" id="A0A9W9RYV1"/>
<evidence type="ECO:0000256" key="1">
    <source>
        <dbReference type="ARBA" id="ARBA00006484"/>
    </source>
</evidence>
<keyword evidence="5" id="KW-1185">Reference proteome</keyword>
<dbReference type="RefSeq" id="XP_056553537.1">
    <property type="nucleotide sequence ID" value="XM_056701474.1"/>
</dbReference>
<dbReference type="PANTHER" id="PTHR24320:SF154">
    <property type="entry name" value="OXIDOREDUCTASE, SHORT-CHAIN DEHYDROGENASE_REDUCTASE FAMILY (AFU_ORTHOLOGUE AFUA_2G04560)"/>
    <property type="match status" value="1"/>
</dbReference>
<proteinExistence type="inferred from homology"/>
<dbReference type="Proteomes" id="UP001147782">
    <property type="component" value="Unassembled WGS sequence"/>
</dbReference>
<dbReference type="SUPFAM" id="SSF51735">
    <property type="entry name" value="NAD(P)-binding Rossmann-fold domains"/>
    <property type="match status" value="1"/>
</dbReference>
<evidence type="ECO:0000256" key="2">
    <source>
        <dbReference type="ARBA" id="ARBA00022857"/>
    </source>
</evidence>
<dbReference type="GO" id="GO:0016491">
    <property type="term" value="F:oxidoreductase activity"/>
    <property type="evidence" value="ECO:0007669"/>
    <property type="project" value="UniProtKB-KW"/>
</dbReference>
<organism evidence="4 5">
    <name type="scientific">Penicillium cataractarum</name>
    <dbReference type="NCBI Taxonomy" id="2100454"/>
    <lineage>
        <taxon>Eukaryota</taxon>
        <taxon>Fungi</taxon>
        <taxon>Dikarya</taxon>
        <taxon>Ascomycota</taxon>
        <taxon>Pezizomycotina</taxon>
        <taxon>Eurotiomycetes</taxon>
        <taxon>Eurotiomycetidae</taxon>
        <taxon>Eurotiales</taxon>
        <taxon>Aspergillaceae</taxon>
        <taxon>Penicillium</taxon>
    </lineage>
</organism>
<dbReference type="EMBL" id="JAPZBS010000007">
    <property type="protein sequence ID" value="KAJ5368795.1"/>
    <property type="molecule type" value="Genomic_DNA"/>
</dbReference>
<comment type="similarity">
    <text evidence="1">Belongs to the short-chain dehydrogenases/reductases (SDR) family.</text>
</comment>
<comment type="caution">
    <text evidence="4">The sequence shown here is derived from an EMBL/GenBank/DDBJ whole genome shotgun (WGS) entry which is preliminary data.</text>
</comment>